<dbReference type="EMBL" id="JAUJFI010000177">
    <property type="protein sequence ID" value="MDQ2105880.1"/>
    <property type="molecule type" value="Genomic_DNA"/>
</dbReference>
<evidence type="ECO:0000256" key="6">
    <source>
        <dbReference type="SAM" id="Phobius"/>
    </source>
</evidence>
<keyword evidence="2 6" id="KW-0812">Transmembrane</keyword>
<dbReference type="Proteomes" id="UP001227317">
    <property type="component" value="Unassembled WGS sequence"/>
</dbReference>
<feature type="transmembrane region" description="Helical" evidence="6">
    <location>
        <begin position="88"/>
        <end position="109"/>
    </location>
</feature>
<name>A0ABU0WNU2_9PROT</name>
<feature type="region of interest" description="Disordered" evidence="5">
    <location>
        <begin position="143"/>
        <end position="162"/>
    </location>
</feature>
<evidence type="ECO:0000313" key="7">
    <source>
        <dbReference type="EMBL" id="MDQ2105880.1"/>
    </source>
</evidence>
<gene>
    <name evidence="7" type="ORF">QSG27_24505</name>
</gene>
<sequence>MSDQLENAQAITRTAAKWAAGAGLIPVPLLDVAGVAGVQLKLVNDLSKLYGVPFAKDRAKALVATLLGGAVPSALTSGVFSLVKAVPIVGPLTGIALMPALSAAATLALGKVFIQHFETGGTLLDFDPEKTRAYFLDELEKAKAAGSATPEAPPKDTTATAA</sequence>
<dbReference type="InterPro" id="IPR021147">
    <property type="entry name" value="DUF697"/>
</dbReference>
<organism evidence="7 8">
    <name type="scientific">Azospirillum isscasi</name>
    <dbReference type="NCBI Taxonomy" id="3053926"/>
    <lineage>
        <taxon>Bacteria</taxon>
        <taxon>Pseudomonadati</taxon>
        <taxon>Pseudomonadota</taxon>
        <taxon>Alphaproteobacteria</taxon>
        <taxon>Rhodospirillales</taxon>
        <taxon>Azospirillaceae</taxon>
        <taxon>Azospirillum</taxon>
    </lineage>
</organism>
<feature type="transmembrane region" description="Helical" evidence="6">
    <location>
        <begin position="61"/>
        <end position="82"/>
    </location>
</feature>
<keyword evidence="4 6" id="KW-0472">Membrane</keyword>
<keyword evidence="3 6" id="KW-1133">Transmembrane helix</keyword>
<dbReference type="RefSeq" id="WP_306710770.1">
    <property type="nucleotide sequence ID" value="NZ_JAUJFI010000177.1"/>
</dbReference>
<protein>
    <submittedName>
        <fullName evidence="7">DUF697 domain-containing protein</fullName>
    </submittedName>
</protein>
<evidence type="ECO:0000256" key="5">
    <source>
        <dbReference type="SAM" id="MobiDB-lite"/>
    </source>
</evidence>
<reference evidence="7 8" key="1">
    <citation type="submission" date="2023-06" db="EMBL/GenBank/DDBJ databases">
        <title>Azospirillum isscasensis sp.nov, a bacterium isolated from rhizosphere soil of rice.</title>
        <authorList>
            <person name="Wang H."/>
        </authorList>
    </citation>
    <scope>NUCLEOTIDE SEQUENCE [LARGE SCALE GENOMIC DNA]</scope>
    <source>
        <strain evidence="7 8">C340-1</strain>
    </source>
</reference>
<evidence type="ECO:0000256" key="3">
    <source>
        <dbReference type="ARBA" id="ARBA00022989"/>
    </source>
</evidence>
<evidence type="ECO:0000256" key="1">
    <source>
        <dbReference type="ARBA" id="ARBA00004141"/>
    </source>
</evidence>
<proteinExistence type="predicted"/>
<comment type="caution">
    <text evidence="7">The sequence shown here is derived from an EMBL/GenBank/DDBJ whole genome shotgun (WGS) entry which is preliminary data.</text>
</comment>
<dbReference type="Pfam" id="PF05128">
    <property type="entry name" value="DUF697"/>
    <property type="match status" value="1"/>
</dbReference>
<comment type="subcellular location">
    <subcellularLocation>
        <location evidence="1">Membrane</location>
        <topology evidence="1">Multi-pass membrane protein</topology>
    </subcellularLocation>
</comment>
<accession>A0ABU0WNU2</accession>
<evidence type="ECO:0000313" key="8">
    <source>
        <dbReference type="Proteomes" id="UP001227317"/>
    </source>
</evidence>
<evidence type="ECO:0000256" key="4">
    <source>
        <dbReference type="ARBA" id="ARBA00023136"/>
    </source>
</evidence>
<feature type="transmembrane region" description="Helical" evidence="6">
    <location>
        <begin position="20"/>
        <end position="40"/>
    </location>
</feature>
<keyword evidence="8" id="KW-1185">Reference proteome</keyword>
<evidence type="ECO:0000256" key="2">
    <source>
        <dbReference type="ARBA" id="ARBA00022692"/>
    </source>
</evidence>